<evidence type="ECO:0000256" key="1">
    <source>
        <dbReference type="SAM" id="SignalP"/>
    </source>
</evidence>
<dbReference type="EMBL" id="JAFIWB010000039">
    <property type="protein sequence ID" value="MBN6104754.1"/>
    <property type="molecule type" value="Genomic_DNA"/>
</dbReference>
<name>A0ABS3BCS7_9XANT</name>
<keyword evidence="3" id="KW-1185">Reference proteome</keyword>
<comment type="caution">
    <text evidence="2">The sequence shown here is derived from an EMBL/GenBank/DDBJ whole genome shotgun (WGS) entry which is preliminary data.</text>
</comment>
<feature type="chain" id="PRO_5046110189" evidence="1">
    <location>
        <begin position="27"/>
        <end position="153"/>
    </location>
</feature>
<dbReference type="SUPFAM" id="SSF103088">
    <property type="entry name" value="OmpA-like"/>
    <property type="match status" value="1"/>
</dbReference>
<evidence type="ECO:0000313" key="3">
    <source>
        <dbReference type="Proteomes" id="UP000695802"/>
    </source>
</evidence>
<dbReference type="Gene3D" id="3.30.1330.60">
    <property type="entry name" value="OmpA-like domain"/>
    <property type="match status" value="1"/>
</dbReference>
<dbReference type="InterPro" id="IPR036737">
    <property type="entry name" value="OmpA-like_sf"/>
</dbReference>
<accession>A0ABS3BCS7</accession>
<reference evidence="2 3" key="1">
    <citation type="submission" date="2021-02" db="EMBL/GenBank/DDBJ databases">
        <title>Taxonomically Unique Crown Gall-Associated Xanthomonas Stains Have Deficiency in Virulence Repertories.</title>
        <authorList>
            <person name="Mafakheri H."/>
            <person name="Taghavi S.M."/>
            <person name="Dimkic I."/>
            <person name="Nemanja K."/>
            <person name="Osdaghi E."/>
        </authorList>
    </citation>
    <scope>NUCLEOTIDE SEQUENCE [LARGE SCALE GENOMIC DNA]</scope>
    <source>
        <strain evidence="2 3">FX4</strain>
    </source>
</reference>
<feature type="signal peptide" evidence="1">
    <location>
        <begin position="1"/>
        <end position="26"/>
    </location>
</feature>
<gene>
    <name evidence="2" type="ORF">JR064_21555</name>
</gene>
<dbReference type="Proteomes" id="UP000695802">
    <property type="component" value="Unassembled WGS sequence"/>
</dbReference>
<protein>
    <submittedName>
        <fullName evidence="2">OmpA family protein</fullName>
    </submittedName>
</protein>
<evidence type="ECO:0000313" key="2">
    <source>
        <dbReference type="EMBL" id="MBN6104754.1"/>
    </source>
</evidence>
<organism evidence="2 3">
    <name type="scientific">Xanthomonas bonasiae</name>
    <dbReference type="NCBI Taxonomy" id="2810351"/>
    <lineage>
        <taxon>Bacteria</taxon>
        <taxon>Pseudomonadati</taxon>
        <taxon>Pseudomonadota</taxon>
        <taxon>Gammaproteobacteria</taxon>
        <taxon>Lysobacterales</taxon>
        <taxon>Lysobacteraceae</taxon>
        <taxon>Xanthomonas</taxon>
    </lineage>
</organism>
<proteinExistence type="predicted"/>
<sequence>MPSIRLTSIRILTVFAAALAASPVQSTSLDWRTIDFKQGHPLVGESLEQSLDNSARSQIENLRVNVSILKEYPAVPYDLMGRANKIECSPADCMALSGRRAQLVYDYLLEQGIPACQIKSVIAAGINSPVALPSEDASLDMSVDLLVTRGESC</sequence>
<keyword evidence="1" id="KW-0732">Signal</keyword>